<comment type="function">
    <text evidence="10">Inner membrane component of the type II secretion system required for the energy-dependent secretion of extracellular factors such as proteases and toxins from the periplasm.</text>
</comment>
<evidence type="ECO:0000313" key="14">
    <source>
        <dbReference type="Proteomes" id="UP000066487"/>
    </source>
</evidence>
<comment type="subcellular location">
    <subcellularLocation>
        <location evidence="1">Cell inner membrane</location>
        <topology evidence="1">Single-pass membrane protein</topology>
    </subcellularLocation>
</comment>
<dbReference type="Gene3D" id="3.30.420.380">
    <property type="match status" value="1"/>
</dbReference>
<dbReference type="InterPro" id="IPR007812">
    <property type="entry name" value="T2SS_protein-GspL"/>
</dbReference>
<dbReference type="AlphaFoldDB" id="A0A0N9WUZ3"/>
<organism evidence="13 14">
    <name type="scientific">Pseudomonas fluorescens</name>
    <dbReference type="NCBI Taxonomy" id="294"/>
    <lineage>
        <taxon>Bacteria</taxon>
        <taxon>Pseudomonadati</taxon>
        <taxon>Pseudomonadota</taxon>
        <taxon>Gammaproteobacteria</taxon>
        <taxon>Pseudomonadales</taxon>
        <taxon>Pseudomonadaceae</taxon>
        <taxon>Pseudomonas</taxon>
    </lineage>
</organism>
<dbReference type="NCBIfam" id="TIGR01709">
    <property type="entry name" value="typeII_sec_gspL"/>
    <property type="match status" value="1"/>
</dbReference>
<keyword evidence="6" id="KW-0812">Transmembrane</keyword>
<keyword evidence="9" id="KW-0472">Membrane</keyword>
<keyword evidence="4" id="KW-1003">Cell membrane</keyword>
<evidence type="ECO:0000256" key="4">
    <source>
        <dbReference type="ARBA" id="ARBA00022475"/>
    </source>
</evidence>
<evidence type="ECO:0000256" key="3">
    <source>
        <dbReference type="ARBA" id="ARBA00022448"/>
    </source>
</evidence>
<comment type="similarity">
    <text evidence="2 10">Belongs to the GSP L family.</text>
</comment>
<evidence type="ECO:0000256" key="8">
    <source>
        <dbReference type="ARBA" id="ARBA00022989"/>
    </source>
</evidence>
<feature type="domain" description="GspL cytoplasmic actin-ATPase-like" evidence="11">
    <location>
        <begin position="71"/>
        <end position="171"/>
    </location>
</feature>
<name>A0A0N9WUZ3_PSEFL</name>
<evidence type="ECO:0000259" key="11">
    <source>
        <dbReference type="Pfam" id="PF05134"/>
    </source>
</evidence>
<dbReference type="SUPFAM" id="SSF53067">
    <property type="entry name" value="Actin-like ATPase domain"/>
    <property type="match status" value="1"/>
</dbReference>
<dbReference type="InterPro" id="IPR025691">
    <property type="entry name" value="GspL_pp_dom"/>
</dbReference>
<dbReference type="GO" id="GO:0009276">
    <property type="term" value="C:Gram-negative-bacterium-type cell wall"/>
    <property type="evidence" value="ECO:0007669"/>
    <property type="project" value="InterPro"/>
</dbReference>
<accession>A0A0N9WUZ3</accession>
<dbReference type="RefSeq" id="WP_054595248.1">
    <property type="nucleotide sequence ID" value="NZ_CP012830.1"/>
</dbReference>
<evidence type="ECO:0000256" key="6">
    <source>
        <dbReference type="ARBA" id="ARBA00022692"/>
    </source>
</evidence>
<gene>
    <name evidence="13" type="ORF">AO353_12585</name>
</gene>
<evidence type="ECO:0000256" key="7">
    <source>
        <dbReference type="ARBA" id="ARBA00022927"/>
    </source>
</evidence>
<keyword evidence="8" id="KW-1133">Transmembrane helix</keyword>
<dbReference type="GO" id="GO:0015627">
    <property type="term" value="C:type II protein secretion system complex"/>
    <property type="evidence" value="ECO:0007669"/>
    <property type="project" value="InterPro"/>
</dbReference>
<evidence type="ECO:0000256" key="5">
    <source>
        <dbReference type="ARBA" id="ARBA00022519"/>
    </source>
</evidence>
<evidence type="ECO:0000256" key="2">
    <source>
        <dbReference type="ARBA" id="ARBA00005318"/>
    </source>
</evidence>
<dbReference type="Pfam" id="PF05134">
    <property type="entry name" value="T2SSL"/>
    <property type="match status" value="1"/>
</dbReference>
<evidence type="ECO:0000313" key="13">
    <source>
        <dbReference type="EMBL" id="ALI01878.1"/>
    </source>
</evidence>
<reference evidence="13 14" key="2">
    <citation type="journal article" date="2018" name="Nature">
        <title>Mutant phenotypes for thousands of bacterial genes of unknown function.</title>
        <authorList>
            <person name="Price M.N."/>
            <person name="Wetmore K.M."/>
            <person name="Waters R.J."/>
            <person name="Callaghan M."/>
            <person name="Ray J."/>
            <person name="Liu H."/>
            <person name="Kuehl J.V."/>
            <person name="Melnyk R.A."/>
            <person name="Lamson J.S."/>
            <person name="Suh Y."/>
            <person name="Carlson H.K."/>
            <person name="Esquivel Z."/>
            <person name="Sadeeshkumar H."/>
            <person name="Chakraborty R."/>
            <person name="Zane G.M."/>
            <person name="Rubin B.E."/>
            <person name="Wall J.D."/>
            <person name="Visel A."/>
            <person name="Bristow J."/>
            <person name="Blow M.J."/>
            <person name="Arkin A.P."/>
            <person name="Deutschbauer A.M."/>
        </authorList>
    </citation>
    <scope>NUCLEOTIDE SEQUENCE [LARGE SCALE GENOMIC DNA]</scope>
    <source>
        <strain evidence="13 14">FW300-N2E3</strain>
    </source>
</reference>
<dbReference type="GO" id="GO:0005886">
    <property type="term" value="C:plasma membrane"/>
    <property type="evidence" value="ECO:0007669"/>
    <property type="project" value="UniProtKB-SubCell"/>
</dbReference>
<dbReference type="EMBL" id="CP012830">
    <property type="protein sequence ID" value="ALI01878.1"/>
    <property type="molecule type" value="Genomic_DNA"/>
</dbReference>
<dbReference type="GO" id="GO:0015628">
    <property type="term" value="P:protein secretion by the type II secretion system"/>
    <property type="evidence" value="ECO:0007669"/>
    <property type="project" value="InterPro"/>
</dbReference>
<proteinExistence type="inferred from homology"/>
<evidence type="ECO:0000256" key="1">
    <source>
        <dbReference type="ARBA" id="ARBA00004377"/>
    </source>
</evidence>
<evidence type="ECO:0000256" key="9">
    <source>
        <dbReference type="ARBA" id="ARBA00023136"/>
    </source>
</evidence>
<dbReference type="Pfam" id="PF12693">
    <property type="entry name" value="GspL_C"/>
    <property type="match status" value="1"/>
</dbReference>
<protein>
    <recommendedName>
        <fullName evidence="10">Type II secretion system protein L</fullName>
        <shortName evidence="10">T2SS protein L</shortName>
    </recommendedName>
</protein>
<evidence type="ECO:0000259" key="12">
    <source>
        <dbReference type="Pfam" id="PF12693"/>
    </source>
</evidence>
<dbReference type="InterPro" id="IPR024230">
    <property type="entry name" value="GspL_cyto_dom"/>
</dbReference>
<sequence>MNTWLYLTPEGAVQPCAQWLCCLVSASNKRSVLSLADAAKQLSGQAVHLVLPMEMCGWLRTEKWPSRRGPDAQAIAFAIEDRLSEDLETLHLSIGPRDSQGRYPVLVLNKQRFAALLALVAELGITVSTVQVDADRLPNDQAYGVWWLGRWLLGGALDVRLAVSVHGLAAISPQLPEPICWLDEGFEALHGQAGAGSAINLLHGEFRREHRRFPWSTALISAALLFTLGWGNTLARSHFFEDQAQRLSDQSEQRFRALYPEQTRIVDLSAQLKALQKQTSVSAQDTQIARLLKLTEQVIGASSVEVQRIEYRVGDGWKLQLTAGSFAELEQLRERGQSSGLPIGLGSASKVQDRVQALLTLESRP</sequence>
<keyword evidence="3 10" id="KW-0813">Transport</keyword>
<feature type="domain" description="GspL periplasmic" evidence="12">
    <location>
        <begin position="214"/>
        <end position="363"/>
    </location>
</feature>
<keyword evidence="5" id="KW-0997">Cell inner membrane</keyword>
<dbReference type="Proteomes" id="UP000066487">
    <property type="component" value="Chromosome"/>
</dbReference>
<dbReference type="OrthoDB" id="7011844at2"/>
<dbReference type="InterPro" id="IPR043129">
    <property type="entry name" value="ATPase_NBD"/>
</dbReference>
<keyword evidence="7 10" id="KW-0653">Protein transport</keyword>
<reference evidence="14" key="1">
    <citation type="submission" date="2015-09" db="EMBL/GenBank/DDBJ databases">
        <title>Whole genome sequence of Pseudomonas fluorescens FW300-N2E3.</title>
        <authorList>
            <person name="Ray J."/>
            <person name="Melnyk R."/>
            <person name="Deutschbauer A."/>
        </authorList>
    </citation>
    <scope>NUCLEOTIDE SEQUENCE [LARGE SCALE GENOMIC DNA]</scope>
    <source>
        <strain evidence="14">FW300-N2E3</strain>
    </source>
</reference>
<dbReference type="PIRSF" id="PIRSF015761">
    <property type="entry name" value="Protein_L"/>
    <property type="match status" value="1"/>
</dbReference>
<dbReference type="Gene3D" id="3.30.1360.100">
    <property type="entry name" value="General secretion pathway protein M, EpsM"/>
    <property type="match status" value="1"/>
</dbReference>
<evidence type="ECO:0000256" key="10">
    <source>
        <dbReference type="PIRNR" id="PIRNR015761"/>
    </source>
</evidence>